<organism evidence="1 2">
    <name type="scientific">Pseudomonas fakonensis</name>
    <dbReference type="NCBI Taxonomy" id="2842355"/>
    <lineage>
        <taxon>Bacteria</taxon>
        <taxon>Pseudomonadati</taxon>
        <taxon>Pseudomonadota</taxon>
        <taxon>Gammaproteobacteria</taxon>
        <taxon>Pseudomonadales</taxon>
        <taxon>Pseudomonadaceae</taxon>
        <taxon>Pseudomonas</taxon>
    </lineage>
</organism>
<gene>
    <name evidence="1" type="ORF">KSS94_08880</name>
</gene>
<proteinExistence type="predicted"/>
<keyword evidence="2" id="KW-1185">Reference proteome</keyword>
<sequence length="448" mass="45639">MDYPKSTPGIGLVDGRFVDENTTTGQPGSLIPAAWANSLMAELLGLITAAGMAPDEADTTQLVKAVRLLQLGAVGGYALDTGAPNVYVATYTPAVTALKDGMVLRFKPKASNTGASTFAPNGLAPKPILTLKGAPVGAGDIAVGAVVWLQYDSSLDSWISILSMAQTAASEAAAGVVELATQDETRDLADGLRAVTPLSLKKLVINTAPVAGSAANLKLSAWGANQQVNVSADSLVLTTVTGVPVTLGVWLTINATTSGAGGLDTGVIAASTWYSVWVAWNGTTVIGLLSLSATAPTLPAGYTYRARVGWIRTDGTANKYPIGFVQAGKSVQYRYSNVIASGVAGNVSVPNWVPVSVANVVPPTAGRAFIGLTTGAGANNTGAMANPNNGAGAITSNANPPMISVSCAAATPVWVNSTVAMTLESMNVYWASGLAAAAMYCFGWEDNL</sequence>
<evidence type="ECO:0000313" key="2">
    <source>
        <dbReference type="Proteomes" id="UP001046350"/>
    </source>
</evidence>
<dbReference type="EMBL" id="CP077076">
    <property type="protein sequence ID" value="QXH53212.1"/>
    <property type="molecule type" value="Genomic_DNA"/>
</dbReference>
<name>A0ABX8NAB0_9PSED</name>
<evidence type="ECO:0008006" key="3">
    <source>
        <dbReference type="Google" id="ProtNLM"/>
    </source>
</evidence>
<protein>
    <recommendedName>
        <fullName evidence="3">Phage tail protein</fullName>
    </recommendedName>
</protein>
<dbReference type="Proteomes" id="UP001046350">
    <property type="component" value="Chromosome"/>
</dbReference>
<accession>A0ABX8NAB0</accession>
<reference evidence="1" key="1">
    <citation type="journal article" date="2021" name="Microorganisms">
        <title>The Ever-Expanding Pseudomonas Genus: Description of 43 New Species and Partition of the Pseudomonas putida Group.</title>
        <authorList>
            <person name="Girard L."/>
            <person name="Lood C."/>
            <person name="Hofte M."/>
            <person name="Vandamme P."/>
            <person name="Rokni-Zadeh H."/>
            <person name="van Noort V."/>
            <person name="Lavigne R."/>
            <person name="De Mot R."/>
        </authorList>
    </citation>
    <scope>NUCLEOTIDE SEQUENCE</scope>
    <source>
        <strain evidence="1">COW40</strain>
    </source>
</reference>
<evidence type="ECO:0000313" key="1">
    <source>
        <dbReference type="EMBL" id="QXH53212.1"/>
    </source>
</evidence>
<dbReference type="RefSeq" id="WP_217842621.1">
    <property type="nucleotide sequence ID" value="NZ_CP077076.1"/>
</dbReference>